<evidence type="ECO:0000256" key="8">
    <source>
        <dbReference type="ARBA" id="ARBA00022777"/>
    </source>
</evidence>
<reference evidence="16 17" key="1">
    <citation type="submission" date="2022-12" db="EMBL/GenBank/DDBJ databases">
        <title>Assessment of beneficial effects and identification of host adaptation-associated genes of Ligilactobacillus salivarius isolated from Meles meles.</title>
        <authorList>
            <person name="Wang Y."/>
        </authorList>
    </citation>
    <scope>NUCLEOTIDE SEQUENCE [LARGE SCALE GENOMIC DNA]</scope>
    <source>
        <strain evidence="16 17">S35</strain>
    </source>
</reference>
<accession>A0ABD7YSQ2</accession>
<dbReference type="NCBIfam" id="TIGR00083">
    <property type="entry name" value="ribF"/>
    <property type="match status" value="1"/>
</dbReference>
<gene>
    <name evidence="16" type="primary">ribF</name>
    <name evidence="16" type="ORF">O2U02_05760</name>
</gene>
<dbReference type="CDD" id="cd02064">
    <property type="entry name" value="FAD_synthetase_N"/>
    <property type="match status" value="1"/>
</dbReference>
<dbReference type="Pfam" id="PF06574">
    <property type="entry name" value="FAD_syn"/>
    <property type="match status" value="1"/>
</dbReference>
<dbReference type="Pfam" id="PF01687">
    <property type="entry name" value="Flavokinase"/>
    <property type="match status" value="1"/>
</dbReference>
<comment type="catalytic activity">
    <reaction evidence="12 14">
        <text>riboflavin + ATP = FMN + ADP + H(+)</text>
        <dbReference type="Rhea" id="RHEA:14357"/>
        <dbReference type="ChEBI" id="CHEBI:15378"/>
        <dbReference type="ChEBI" id="CHEBI:30616"/>
        <dbReference type="ChEBI" id="CHEBI:57986"/>
        <dbReference type="ChEBI" id="CHEBI:58210"/>
        <dbReference type="ChEBI" id="CHEBI:456216"/>
        <dbReference type="EC" id="2.7.1.26"/>
    </reaction>
</comment>
<evidence type="ECO:0000259" key="15">
    <source>
        <dbReference type="SMART" id="SM00904"/>
    </source>
</evidence>
<keyword evidence="10 14" id="KW-0067">ATP-binding</keyword>
<evidence type="ECO:0000256" key="4">
    <source>
        <dbReference type="ARBA" id="ARBA00022643"/>
    </source>
</evidence>
<dbReference type="GO" id="GO:0003919">
    <property type="term" value="F:FMN adenylyltransferase activity"/>
    <property type="evidence" value="ECO:0007669"/>
    <property type="project" value="UniProtKB-UniRule"/>
</dbReference>
<feature type="domain" description="Riboflavin kinase" evidence="15">
    <location>
        <begin position="186"/>
        <end position="313"/>
    </location>
</feature>
<comment type="catalytic activity">
    <reaction evidence="13 14">
        <text>FMN + ATP + H(+) = FAD + diphosphate</text>
        <dbReference type="Rhea" id="RHEA:17237"/>
        <dbReference type="ChEBI" id="CHEBI:15378"/>
        <dbReference type="ChEBI" id="CHEBI:30616"/>
        <dbReference type="ChEBI" id="CHEBI:33019"/>
        <dbReference type="ChEBI" id="CHEBI:57692"/>
        <dbReference type="ChEBI" id="CHEBI:58210"/>
        <dbReference type="EC" id="2.7.7.2"/>
    </reaction>
</comment>
<keyword evidence="6 14" id="KW-0548">Nucleotidyltransferase</keyword>
<protein>
    <recommendedName>
        <fullName evidence="14">Riboflavin biosynthesis protein</fullName>
    </recommendedName>
    <domain>
        <recommendedName>
            <fullName evidence="14">Riboflavin kinase</fullName>
            <ecNumber evidence="14">2.7.1.26</ecNumber>
        </recommendedName>
        <alternativeName>
            <fullName evidence="14">Flavokinase</fullName>
        </alternativeName>
    </domain>
    <domain>
        <recommendedName>
            <fullName evidence="14">FMN adenylyltransferase</fullName>
            <ecNumber evidence="14">2.7.7.2</ecNumber>
        </recommendedName>
        <alternativeName>
            <fullName evidence="14">FAD pyrophosphorylase</fullName>
        </alternativeName>
        <alternativeName>
            <fullName evidence="14">FAD synthase</fullName>
        </alternativeName>
    </domain>
</protein>
<comment type="similarity">
    <text evidence="14">Belongs to the ribF family.</text>
</comment>
<keyword evidence="4 14" id="KW-0288">FMN</keyword>
<dbReference type="InterPro" id="IPR014729">
    <property type="entry name" value="Rossmann-like_a/b/a_fold"/>
</dbReference>
<dbReference type="InterPro" id="IPR015864">
    <property type="entry name" value="FAD_synthase"/>
</dbReference>
<dbReference type="AlphaFoldDB" id="A0ABD7YSQ2"/>
<evidence type="ECO:0000256" key="10">
    <source>
        <dbReference type="ARBA" id="ARBA00022840"/>
    </source>
</evidence>
<evidence type="ECO:0000256" key="3">
    <source>
        <dbReference type="ARBA" id="ARBA00022630"/>
    </source>
</evidence>
<keyword evidence="7 14" id="KW-0547">Nucleotide-binding</keyword>
<dbReference type="FunFam" id="3.40.50.620:FF:000021">
    <property type="entry name" value="Riboflavin biosynthesis protein"/>
    <property type="match status" value="1"/>
</dbReference>
<dbReference type="InterPro" id="IPR023465">
    <property type="entry name" value="Riboflavin_kinase_dom_sf"/>
</dbReference>
<keyword evidence="9 14" id="KW-0274">FAD</keyword>
<dbReference type="InterPro" id="IPR002606">
    <property type="entry name" value="Riboflavin_kinase_bac"/>
</dbReference>
<dbReference type="GO" id="GO:0006747">
    <property type="term" value="P:FAD biosynthetic process"/>
    <property type="evidence" value="ECO:0007669"/>
    <property type="project" value="UniProtKB-UniRule"/>
</dbReference>
<dbReference type="SUPFAM" id="SSF52374">
    <property type="entry name" value="Nucleotidylyl transferase"/>
    <property type="match status" value="1"/>
</dbReference>
<dbReference type="SUPFAM" id="SSF82114">
    <property type="entry name" value="Riboflavin kinase-like"/>
    <property type="match status" value="1"/>
</dbReference>
<evidence type="ECO:0000256" key="13">
    <source>
        <dbReference type="ARBA" id="ARBA00049494"/>
    </source>
</evidence>
<evidence type="ECO:0000313" key="17">
    <source>
        <dbReference type="Proteomes" id="UP001224533"/>
    </source>
</evidence>
<dbReference type="InterPro" id="IPR015865">
    <property type="entry name" value="Riboflavin_kinase_bac/euk"/>
</dbReference>
<dbReference type="Proteomes" id="UP001224533">
    <property type="component" value="Chromosome"/>
</dbReference>
<evidence type="ECO:0000256" key="5">
    <source>
        <dbReference type="ARBA" id="ARBA00022679"/>
    </source>
</evidence>
<proteinExistence type="inferred from homology"/>
<dbReference type="EC" id="2.7.1.26" evidence="14"/>
<evidence type="ECO:0000256" key="12">
    <source>
        <dbReference type="ARBA" id="ARBA00047880"/>
    </source>
</evidence>
<comment type="pathway">
    <text evidence="2 14">Cofactor biosynthesis; FMN biosynthesis; FMN from riboflavin (ATP route): step 1/1.</text>
</comment>
<dbReference type="InterPro" id="IPR004821">
    <property type="entry name" value="Cyt_trans-like"/>
</dbReference>
<evidence type="ECO:0000256" key="11">
    <source>
        <dbReference type="ARBA" id="ARBA00023268"/>
    </source>
</evidence>
<dbReference type="EMBL" id="CP114509">
    <property type="protein sequence ID" value="WHS17010.1"/>
    <property type="molecule type" value="Genomic_DNA"/>
</dbReference>
<dbReference type="GO" id="GO:0008531">
    <property type="term" value="F:riboflavin kinase activity"/>
    <property type="evidence" value="ECO:0007669"/>
    <property type="project" value="UniProtKB-UniRule"/>
</dbReference>
<dbReference type="EC" id="2.7.7.2" evidence="14"/>
<dbReference type="GO" id="GO:0005524">
    <property type="term" value="F:ATP binding"/>
    <property type="evidence" value="ECO:0007669"/>
    <property type="project" value="UniProtKB-UniRule"/>
</dbReference>
<keyword evidence="5 14" id="KW-0808">Transferase</keyword>
<sequence>MKIIKLKEPYDKNAIVDSPIVLALGFFDGVHRGHQEVIKRAIEKGKSLGVKVAVMTFDRHPKIIFQNIDGEKFKYLTMLDEKLEHFKNLGVDIAYVVKFDENLAYLSPQDFIDKYVVGLHAICVVAGQDYTYGKHDIANMDTISDFAKGRFEIITVDHLQRNDQKISSTQIRKDLDSGNVEAANLLLGYQYENHGTVEHGFKRGRKIGFPTLNVSIPKNERILGEGVYAVKVKIDKDNLWYEGMASIGHNETFGDDLEKTVEINLFNFDKSVYGEKVIVKWYKFLREMVKFDSVEELIDQLNKDKRDTEVFFGDLKKKLALIGLLC</sequence>
<evidence type="ECO:0000256" key="9">
    <source>
        <dbReference type="ARBA" id="ARBA00022827"/>
    </source>
</evidence>
<comment type="pathway">
    <text evidence="1 14">Cofactor biosynthesis; FAD biosynthesis; FAD from FMN: step 1/1.</text>
</comment>
<dbReference type="GO" id="GO:0009398">
    <property type="term" value="P:FMN biosynthetic process"/>
    <property type="evidence" value="ECO:0007669"/>
    <property type="project" value="UniProtKB-UniRule"/>
</dbReference>
<dbReference type="PIRSF" id="PIRSF004491">
    <property type="entry name" value="FAD_Synth"/>
    <property type="match status" value="1"/>
</dbReference>
<name>A0ABD7YSQ2_9LACO</name>
<dbReference type="RefSeq" id="WP_283473144.1">
    <property type="nucleotide sequence ID" value="NZ_CP114501.1"/>
</dbReference>
<keyword evidence="3 14" id="KW-0285">Flavoprotein</keyword>
<dbReference type="PANTHER" id="PTHR22749">
    <property type="entry name" value="RIBOFLAVIN KINASE/FMN ADENYLYLTRANSFERASE"/>
    <property type="match status" value="1"/>
</dbReference>
<dbReference type="SMART" id="SM00904">
    <property type="entry name" value="Flavokinase"/>
    <property type="match status" value="1"/>
</dbReference>
<evidence type="ECO:0000256" key="7">
    <source>
        <dbReference type="ARBA" id="ARBA00022741"/>
    </source>
</evidence>
<evidence type="ECO:0000256" key="1">
    <source>
        <dbReference type="ARBA" id="ARBA00004726"/>
    </source>
</evidence>
<evidence type="ECO:0000313" key="16">
    <source>
        <dbReference type="EMBL" id="WHS17010.1"/>
    </source>
</evidence>
<dbReference type="Gene3D" id="2.40.30.30">
    <property type="entry name" value="Riboflavin kinase-like"/>
    <property type="match status" value="1"/>
</dbReference>
<dbReference type="Gene3D" id="3.40.50.620">
    <property type="entry name" value="HUPs"/>
    <property type="match status" value="1"/>
</dbReference>
<organism evidence="16 17">
    <name type="scientific">Ligilactobacillus salivarius</name>
    <dbReference type="NCBI Taxonomy" id="1624"/>
    <lineage>
        <taxon>Bacteria</taxon>
        <taxon>Bacillati</taxon>
        <taxon>Bacillota</taxon>
        <taxon>Bacilli</taxon>
        <taxon>Lactobacillales</taxon>
        <taxon>Lactobacillaceae</taxon>
        <taxon>Ligilactobacillus</taxon>
    </lineage>
</organism>
<keyword evidence="11" id="KW-0511">Multifunctional enzyme</keyword>
<evidence type="ECO:0000256" key="2">
    <source>
        <dbReference type="ARBA" id="ARBA00005201"/>
    </source>
</evidence>
<keyword evidence="8 14" id="KW-0418">Kinase</keyword>
<evidence type="ECO:0000256" key="6">
    <source>
        <dbReference type="ARBA" id="ARBA00022695"/>
    </source>
</evidence>
<dbReference type="InterPro" id="IPR023468">
    <property type="entry name" value="Riboflavin_kinase"/>
</dbReference>
<dbReference type="NCBIfam" id="TIGR00125">
    <property type="entry name" value="cyt_tran_rel"/>
    <property type="match status" value="1"/>
</dbReference>
<evidence type="ECO:0000256" key="14">
    <source>
        <dbReference type="PIRNR" id="PIRNR004491"/>
    </source>
</evidence>
<dbReference type="PANTHER" id="PTHR22749:SF6">
    <property type="entry name" value="RIBOFLAVIN KINASE"/>
    <property type="match status" value="1"/>
</dbReference>